<name>A0ABQ8T8D3_PERAM</name>
<keyword evidence="3" id="KW-0805">Transcription regulation</keyword>
<evidence type="ECO:0000256" key="1">
    <source>
        <dbReference type="ARBA" id="ARBA00011764"/>
    </source>
</evidence>
<comment type="function">
    <text evidence="5">Involved in transvection phenomena (= synapsis-dependent gene expression), where the synaptic pairing of chromosomes carrying genes with which zeste interacts influences the expression of these genes. Zeste binds to DNA and stimulates transcription from a nearby promoter.</text>
</comment>
<evidence type="ECO:0000313" key="8">
    <source>
        <dbReference type="Proteomes" id="UP001148838"/>
    </source>
</evidence>
<protein>
    <recommendedName>
        <fullName evidence="2">Regulatory protein zeste</fullName>
    </recommendedName>
</protein>
<organism evidence="7 8">
    <name type="scientific">Periplaneta americana</name>
    <name type="common">American cockroach</name>
    <name type="synonym">Blatta americana</name>
    <dbReference type="NCBI Taxonomy" id="6978"/>
    <lineage>
        <taxon>Eukaryota</taxon>
        <taxon>Metazoa</taxon>
        <taxon>Ecdysozoa</taxon>
        <taxon>Arthropoda</taxon>
        <taxon>Hexapoda</taxon>
        <taxon>Insecta</taxon>
        <taxon>Pterygota</taxon>
        <taxon>Neoptera</taxon>
        <taxon>Polyneoptera</taxon>
        <taxon>Dictyoptera</taxon>
        <taxon>Blattodea</taxon>
        <taxon>Blattoidea</taxon>
        <taxon>Blattidae</taxon>
        <taxon>Blattinae</taxon>
        <taxon>Periplaneta</taxon>
    </lineage>
</organism>
<proteinExistence type="predicted"/>
<keyword evidence="8" id="KW-1185">Reference proteome</keyword>
<reference evidence="7 8" key="1">
    <citation type="journal article" date="2022" name="Allergy">
        <title>Genome assembly and annotation of Periplaneta americana reveal a comprehensive cockroach allergen profile.</title>
        <authorList>
            <person name="Wang L."/>
            <person name="Xiong Q."/>
            <person name="Saelim N."/>
            <person name="Wang L."/>
            <person name="Nong W."/>
            <person name="Wan A.T."/>
            <person name="Shi M."/>
            <person name="Liu X."/>
            <person name="Cao Q."/>
            <person name="Hui J.H.L."/>
            <person name="Sookrung N."/>
            <person name="Leung T.F."/>
            <person name="Tungtrongchitr A."/>
            <person name="Tsui S.K.W."/>
        </authorList>
    </citation>
    <scope>NUCLEOTIDE SEQUENCE [LARGE SCALE GENOMIC DNA]</scope>
    <source>
        <strain evidence="7">PWHHKU_190912</strain>
    </source>
</reference>
<evidence type="ECO:0000256" key="2">
    <source>
        <dbReference type="ARBA" id="ARBA00016807"/>
    </source>
</evidence>
<accession>A0ABQ8T8D3</accession>
<evidence type="ECO:0000313" key="7">
    <source>
        <dbReference type="EMBL" id="KAJ4442115.1"/>
    </source>
</evidence>
<dbReference type="EMBL" id="JAJSOF020000015">
    <property type="protein sequence ID" value="KAJ4442115.1"/>
    <property type="molecule type" value="Genomic_DNA"/>
</dbReference>
<feature type="domain" description="Myb/SANT-like DNA-binding" evidence="6">
    <location>
        <begin position="152"/>
        <end position="209"/>
    </location>
</feature>
<comment type="caution">
    <text evidence="7">The sequence shown here is derived from an EMBL/GenBank/DDBJ whole genome shotgun (WGS) entry which is preliminary data.</text>
</comment>
<evidence type="ECO:0000256" key="3">
    <source>
        <dbReference type="ARBA" id="ARBA00023015"/>
    </source>
</evidence>
<dbReference type="InterPro" id="IPR028002">
    <property type="entry name" value="Myb_DNA-bind_5"/>
</dbReference>
<sequence>MSGSGSETETIQESNNDSQLKFVMLLAEHKILCSKSQLPKIRDEKERSVSVLRNEFLKHVGKEITEKQLKKKIQNMKTEVKKKTDKNATGNKKVVLKDWEKILLDLLSSDENPVFNKIPGVQCVVLEMSSSESEYPDDCGSDSRARLVTILSKHPMIFNKSQIPMIKGKKEKAWGEIVNEYQPELGKSTSEKQLKKKIQNMKAEVKKKTDKTATGNKKIVLKPWEKELVHLLTSDQNPVFSKIPDESK</sequence>
<dbReference type="Pfam" id="PF13873">
    <property type="entry name" value="Myb_DNA-bind_5"/>
    <property type="match status" value="1"/>
</dbReference>
<dbReference type="Proteomes" id="UP001148838">
    <property type="component" value="Unassembled WGS sequence"/>
</dbReference>
<comment type="subunit">
    <text evidence="1">Self-associates forming complexes of several hundred monomers.</text>
</comment>
<evidence type="ECO:0000259" key="6">
    <source>
        <dbReference type="Pfam" id="PF13873"/>
    </source>
</evidence>
<gene>
    <name evidence="7" type="ORF">ANN_11981</name>
</gene>
<evidence type="ECO:0000256" key="5">
    <source>
        <dbReference type="ARBA" id="ARBA00025466"/>
    </source>
</evidence>
<evidence type="ECO:0000256" key="4">
    <source>
        <dbReference type="ARBA" id="ARBA00023163"/>
    </source>
</evidence>
<keyword evidence="4" id="KW-0804">Transcription</keyword>